<dbReference type="InterPro" id="IPR052947">
    <property type="entry name" value="T6SS_Hcp1_domain"/>
</dbReference>
<dbReference type="PANTHER" id="PTHR34319">
    <property type="entry name" value="MAJOR EXPORTED PROTEIN"/>
    <property type="match status" value="1"/>
</dbReference>
<dbReference type="AlphaFoldDB" id="A0A081RZR3"/>
<reference evidence="1 2" key="1">
    <citation type="submission" date="2014-03" db="EMBL/GenBank/DDBJ databases">
        <title>Draft Genome of Photorhabdus temperata Meg1.</title>
        <authorList>
            <person name="Hurst S.G.IV."/>
            <person name="Morris K."/>
            <person name="Thomas K."/>
            <person name="Tisa L.S."/>
        </authorList>
    </citation>
    <scope>NUCLEOTIDE SEQUENCE [LARGE SCALE GENOMIC DNA]</scope>
    <source>
        <strain evidence="1 2">Meg1</strain>
    </source>
</reference>
<dbReference type="NCBIfam" id="TIGR03344">
    <property type="entry name" value="VI_effect_Hcp1"/>
    <property type="match status" value="1"/>
</dbReference>
<proteinExistence type="predicted"/>
<dbReference type="Pfam" id="PF05638">
    <property type="entry name" value="T6SS_HCP"/>
    <property type="match status" value="1"/>
</dbReference>
<dbReference type="Gene3D" id="2.30.110.20">
    <property type="entry name" value="Hcp1-like"/>
    <property type="match status" value="1"/>
</dbReference>
<dbReference type="InterPro" id="IPR036624">
    <property type="entry name" value="Hcp1-lik_sf"/>
</dbReference>
<protein>
    <submittedName>
        <fullName evidence="1">Type VI secretion system effector, Hcp1 family</fullName>
    </submittedName>
</protein>
<comment type="caution">
    <text evidence="1">The sequence shown here is derived from an EMBL/GenBank/DDBJ whole genome shotgun (WGS) entry which is preliminary data.</text>
</comment>
<sequence>MANTIYLTITGKKQGLISSGCSTYDSIGNKYQTGHENEIYVYSFDHDISREQNVNHSPISITKPIDKSSPLLGIAISENESINCRLDFYRTSNNGSQEKYYSIEIMHASITNISTHYPNSLTHNDAQPYEIISIAYGNITWKHHIAGTSGYSIWDERVS</sequence>
<evidence type="ECO:0000313" key="2">
    <source>
        <dbReference type="Proteomes" id="UP000028002"/>
    </source>
</evidence>
<organism evidence="1 2">
    <name type="scientific">Photorhabdus temperata subsp. temperata Meg1</name>
    <dbReference type="NCBI Taxonomy" id="1393735"/>
    <lineage>
        <taxon>Bacteria</taxon>
        <taxon>Pseudomonadati</taxon>
        <taxon>Pseudomonadota</taxon>
        <taxon>Gammaproteobacteria</taxon>
        <taxon>Enterobacterales</taxon>
        <taxon>Morganellaceae</taxon>
        <taxon>Photorhabdus</taxon>
    </lineage>
</organism>
<dbReference type="SUPFAM" id="SSF141452">
    <property type="entry name" value="Hcp1-like"/>
    <property type="match status" value="1"/>
</dbReference>
<evidence type="ECO:0000313" key="1">
    <source>
        <dbReference type="EMBL" id="KER04166.1"/>
    </source>
</evidence>
<accession>A0A081RZR3</accession>
<gene>
    <name evidence="1" type="ORF">MEG1DRAFT_01137</name>
</gene>
<dbReference type="PANTHER" id="PTHR34319:SF7">
    <property type="entry name" value="HNH ENDONUCLEASE DOMAIN-CONTAINING PROTEIN"/>
    <property type="match status" value="1"/>
</dbReference>
<name>A0A081RZR3_PHOTE</name>
<dbReference type="RefSeq" id="WP_021324148.1">
    <property type="nucleotide sequence ID" value="NZ_CAWLUD010000014.1"/>
</dbReference>
<dbReference type="Proteomes" id="UP000028002">
    <property type="component" value="Unassembled WGS sequence"/>
</dbReference>
<dbReference type="PATRIC" id="fig|1393735.3.peg.1174"/>
<dbReference type="InterPro" id="IPR008514">
    <property type="entry name" value="T6SS_Hcp"/>
</dbReference>
<dbReference type="EMBL" id="JGVH01000014">
    <property type="protein sequence ID" value="KER04166.1"/>
    <property type="molecule type" value="Genomic_DNA"/>
</dbReference>